<sequence>MQVIYRIKLPGPAILGEGKPENQNHAIIFTRGEGLQTIDMNQDNYMEEALKMRNLLQEFLKKHDGVRYPTILGLREHIFTGSVSSLAWFMSNQETSFVTIGQRLLADPLKVRFHYGHPDVFDRLFHLTRGGVSKASKTINLSEDIFAGFNSTLREGNVTHHEYIQVGKGRDVGLNQISQFEAKIANGNGEQTLSRDIYRLGHRFDFFRMLSCYFTTVGSYFSTLITVLTVYVFLYGRLYLVLSGLEEGLNKQPGIRDNKPLQVALASQSFVQIGFLMALPMLMEIGLERGFRTALSEFILMQLQLAPVFFTFSLGTKTHYYGRTLLHGGAKYRPTGRGFVVFHAKFAENYRLYSRSHFVKGLELMILLIVYQIFGQSYRGSVAYVLITISMWFMVGTWLFAPFLFNPSGFEWQKIVDDWTDWNKWINNRGGIGVPPEKSWESWWEQEQDHLRHSGKRGIRHIMAGYLFNIVCYEDCVSRTAKVQCRFSAHVSADQGIDLCDFCRHSCYFGCAPPHDNAGYHSVHSCLHANWLGFASVAFYLLLVHMLSLYAFFPLFQIAQACKPLVHHAGFWASVRTLARGYEIVMGLLLFTPVAFLAWFPFVSEFQTRMLFNQAFSRGLQISRILGGQRKDRSSRNKD</sequence>
<dbReference type="PANTHER" id="PTHR12741">
    <property type="entry name" value="LYST-INTERACTING PROTEIN LIP5 DOPAMINE RESPONSIVE PROTEIN DRG-1"/>
    <property type="match status" value="1"/>
</dbReference>
<dbReference type="AlphaFoldDB" id="A0A7J0FLX7"/>
<feature type="transmembrane region" description="Helical" evidence="1">
    <location>
        <begin position="381"/>
        <end position="405"/>
    </location>
</feature>
<reference evidence="3 4" key="1">
    <citation type="submission" date="2019-07" db="EMBL/GenBank/DDBJ databases">
        <title>De Novo Assembly of kiwifruit Actinidia rufa.</title>
        <authorList>
            <person name="Sugita-Konishi S."/>
            <person name="Sato K."/>
            <person name="Mori E."/>
            <person name="Abe Y."/>
            <person name="Kisaki G."/>
            <person name="Hamano K."/>
            <person name="Suezawa K."/>
            <person name="Otani M."/>
            <person name="Fukuda T."/>
            <person name="Manabe T."/>
            <person name="Gomi K."/>
            <person name="Tabuchi M."/>
            <person name="Akimitsu K."/>
            <person name="Kataoka I."/>
        </authorList>
    </citation>
    <scope>NUCLEOTIDE SEQUENCE [LARGE SCALE GENOMIC DNA]</scope>
    <source>
        <strain evidence="4">cv. Fuchu</strain>
    </source>
</reference>
<feature type="transmembrane region" description="Helical" evidence="1">
    <location>
        <begin position="584"/>
        <end position="603"/>
    </location>
</feature>
<comment type="caution">
    <text evidence="3">The sequence shown here is derived from an EMBL/GenBank/DDBJ whole genome shotgun (WGS) entry which is preliminary data.</text>
</comment>
<protein>
    <submittedName>
        <fullName evidence="3">Glucan synthase-like 12</fullName>
    </submittedName>
</protein>
<dbReference type="Pfam" id="PF02364">
    <property type="entry name" value="Glucan_synthase"/>
    <property type="match status" value="1"/>
</dbReference>
<organism evidence="3 4">
    <name type="scientific">Actinidia rufa</name>
    <dbReference type="NCBI Taxonomy" id="165716"/>
    <lineage>
        <taxon>Eukaryota</taxon>
        <taxon>Viridiplantae</taxon>
        <taxon>Streptophyta</taxon>
        <taxon>Embryophyta</taxon>
        <taxon>Tracheophyta</taxon>
        <taxon>Spermatophyta</taxon>
        <taxon>Magnoliopsida</taxon>
        <taxon>eudicotyledons</taxon>
        <taxon>Gunneridae</taxon>
        <taxon>Pentapetalae</taxon>
        <taxon>asterids</taxon>
        <taxon>Ericales</taxon>
        <taxon>Actinidiaceae</taxon>
        <taxon>Actinidia</taxon>
    </lineage>
</organism>
<evidence type="ECO:0000259" key="2">
    <source>
        <dbReference type="Pfam" id="PF02364"/>
    </source>
</evidence>
<proteinExistence type="predicted"/>
<feature type="transmembrane region" description="Helical" evidence="1">
    <location>
        <begin position="263"/>
        <end position="283"/>
    </location>
</feature>
<dbReference type="OrthoDB" id="1880850at2759"/>
<evidence type="ECO:0000256" key="1">
    <source>
        <dbReference type="SAM" id="Phobius"/>
    </source>
</evidence>
<name>A0A7J0FLX7_9ERIC</name>
<feature type="transmembrane region" description="Helical" evidence="1">
    <location>
        <begin position="220"/>
        <end position="242"/>
    </location>
</feature>
<keyword evidence="1" id="KW-0812">Transmembrane</keyword>
<dbReference type="InterPro" id="IPR003440">
    <property type="entry name" value="Glyco_trans_48_dom"/>
</dbReference>
<dbReference type="GO" id="GO:0000148">
    <property type="term" value="C:1,3-beta-D-glucan synthase complex"/>
    <property type="evidence" value="ECO:0007669"/>
    <property type="project" value="InterPro"/>
</dbReference>
<feature type="domain" description="Glycosyl transferase 48" evidence="2">
    <location>
        <begin position="3"/>
        <end position="458"/>
    </location>
</feature>
<keyword evidence="1" id="KW-0472">Membrane</keyword>
<dbReference type="GO" id="GO:0006075">
    <property type="term" value="P:(1-&gt;3)-beta-D-glucan biosynthetic process"/>
    <property type="evidence" value="ECO:0007669"/>
    <property type="project" value="InterPro"/>
</dbReference>
<dbReference type="PANTHER" id="PTHR12741:SF48">
    <property type="entry name" value="1,3-BETA-GLUCAN SYNTHASE COMPONENT FKS1-RELATED"/>
    <property type="match status" value="1"/>
</dbReference>
<dbReference type="GO" id="GO:0005886">
    <property type="term" value="C:plasma membrane"/>
    <property type="evidence" value="ECO:0007669"/>
    <property type="project" value="TreeGrafter"/>
</dbReference>
<evidence type="ECO:0000313" key="3">
    <source>
        <dbReference type="EMBL" id="GFY98937.1"/>
    </source>
</evidence>
<dbReference type="Proteomes" id="UP000585474">
    <property type="component" value="Unassembled WGS sequence"/>
</dbReference>
<dbReference type="EMBL" id="BJWL01000013">
    <property type="protein sequence ID" value="GFY98937.1"/>
    <property type="molecule type" value="Genomic_DNA"/>
</dbReference>
<dbReference type="GO" id="GO:0003843">
    <property type="term" value="F:1,3-beta-D-glucan synthase activity"/>
    <property type="evidence" value="ECO:0007669"/>
    <property type="project" value="InterPro"/>
</dbReference>
<gene>
    <name evidence="3" type="ORF">Acr_13g0003380</name>
</gene>
<evidence type="ECO:0000313" key="4">
    <source>
        <dbReference type="Proteomes" id="UP000585474"/>
    </source>
</evidence>
<feature type="transmembrane region" description="Helical" evidence="1">
    <location>
        <begin position="531"/>
        <end position="553"/>
    </location>
</feature>
<keyword evidence="4" id="KW-1185">Reference proteome</keyword>
<feature type="transmembrane region" description="Helical" evidence="1">
    <location>
        <begin position="295"/>
        <end position="315"/>
    </location>
</feature>
<accession>A0A7J0FLX7</accession>
<keyword evidence="1" id="KW-1133">Transmembrane helix</keyword>